<name>A0A8E2JWA5_9PEZI</name>
<organism evidence="1 2">
    <name type="scientific">Glonium stellatum</name>
    <dbReference type="NCBI Taxonomy" id="574774"/>
    <lineage>
        <taxon>Eukaryota</taxon>
        <taxon>Fungi</taxon>
        <taxon>Dikarya</taxon>
        <taxon>Ascomycota</taxon>
        <taxon>Pezizomycotina</taxon>
        <taxon>Dothideomycetes</taxon>
        <taxon>Pleosporomycetidae</taxon>
        <taxon>Gloniales</taxon>
        <taxon>Gloniaceae</taxon>
        <taxon>Glonium</taxon>
    </lineage>
</organism>
<dbReference type="AlphaFoldDB" id="A0A8E2JWA5"/>
<dbReference type="EMBL" id="KV748940">
    <property type="protein sequence ID" value="OCL12035.1"/>
    <property type="molecule type" value="Genomic_DNA"/>
</dbReference>
<reference evidence="1 2" key="1">
    <citation type="journal article" date="2016" name="Nat. Commun.">
        <title>Ectomycorrhizal ecology is imprinted in the genome of the dominant symbiotic fungus Cenococcum geophilum.</title>
        <authorList>
            <consortium name="DOE Joint Genome Institute"/>
            <person name="Peter M."/>
            <person name="Kohler A."/>
            <person name="Ohm R.A."/>
            <person name="Kuo A."/>
            <person name="Krutzmann J."/>
            <person name="Morin E."/>
            <person name="Arend M."/>
            <person name="Barry K.W."/>
            <person name="Binder M."/>
            <person name="Choi C."/>
            <person name="Clum A."/>
            <person name="Copeland A."/>
            <person name="Grisel N."/>
            <person name="Haridas S."/>
            <person name="Kipfer T."/>
            <person name="LaButti K."/>
            <person name="Lindquist E."/>
            <person name="Lipzen A."/>
            <person name="Maire R."/>
            <person name="Meier B."/>
            <person name="Mihaltcheva S."/>
            <person name="Molinier V."/>
            <person name="Murat C."/>
            <person name="Poggeler S."/>
            <person name="Quandt C.A."/>
            <person name="Sperisen C."/>
            <person name="Tritt A."/>
            <person name="Tisserant E."/>
            <person name="Crous P.W."/>
            <person name="Henrissat B."/>
            <person name="Nehls U."/>
            <person name="Egli S."/>
            <person name="Spatafora J.W."/>
            <person name="Grigoriev I.V."/>
            <person name="Martin F.M."/>
        </authorList>
    </citation>
    <scope>NUCLEOTIDE SEQUENCE [LARGE SCALE GENOMIC DNA]</scope>
    <source>
        <strain evidence="1 2">CBS 207.34</strain>
    </source>
</reference>
<evidence type="ECO:0000313" key="1">
    <source>
        <dbReference type="EMBL" id="OCL12035.1"/>
    </source>
</evidence>
<keyword evidence="2" id="KW-1185">Reference proteome</keyword>
<sequence length="89" mass="10226">MGSSMFNNRGNVAVQAGQQHVYGDVNINLIQRDELQLLEQLPYAAQAAFNSRDKEHDPFCVPDTRTDILKQIREWVNGSENSYIFWLNV</sequence>
<evidence type="ECO:0000313" key="2">
    <source>
        <dbReference type="Proteomes" id="UP000250140"/>
    </source>
</evidence>
<protein>
    <submittedName>
        <fullName evidence="1">Uncharacterized protein</fullName>
    </submittedName>
</protein>
<accession>A0A8E2JWA5</accession>
<gene>
    <name evidence="1" type="ORF">AOQ84DRAFT_386413</name>
</gene>
<proteinExistence type="predicted"/>
<dbReference type="OrthoDB" id="674604at2759"/>
<dbReference type="Proteomes" id="UP000250140">
    <property type="component" value="Unassembled WGS sequence"/>
</dbReference>